<feature type="signal peptide" evidence="2">
    <location>
        <begin position="1"/>
        <end position="18"/>
    </location>
</feature>
<dbReference type="PANTHER" id="PTHR10963">
    <property type="entry name" value="GLYCOSYL HYDROLASE-RELATED"/>
    <property type="match status" value="1"/>
</dbReference>
<dbReference type="SUPFAM" id="SSF49899">
    <property type="entry name" value="Concanavalin A-like lectins/glucanases"/>
    <property type="match status" value="1"/>
</dbReference>
<dbReference type="EMBL" id="JANEYF010002484">
    <property type="protein sequence ID" value="KAJ8945917.1"/>
    <property type="molecule type" value="Genomic_DNA"/>
</dbReference>
<gene>
    <name evidence="4" type="ORF">NQ314_009011</name>
</gene>
<evidence type="ECO:0000313" key="4">
    <source>
        <dbReference type="EMBL" id="KAJ8945917.1"/>
    </source>
</evidence>
<name>A0AAV8Y354_9CUCU</name>
<dbReference type="InterPro" id="IPR000757">
    <property type="entry name" value="Beta-glucanase-like"/>
</dbReference>
<dbReference type="InterPro" id="IPR013320">
    <property type="entry name" value="ConA-like_dom_sf"/>
</dbReference>
<reference evidence="4" key="1">
    <citation type="journal article" date="2023" name="Insect Mol. Biol.">
        <title>Genome sequencing provides insights into the evolution of gene families encoding plant cell wall-degrading enzymes in longhorned beetles.</title>
        <authorList>
            <person name="Shin N.R."/>
            <person name="Okamura Y."/>
            <person name="Kirsch R."/>
            <person name="Pauchet Y."/>
        </authorList>
    </citation>
    <scope>NUCLEOTIDE SEQUENCE</scope>
    <source>
        <strain evidence="4">RBIC_L_NR</strain>
    </source>
</reference>
<dbReference type="PROSITE" id="PS51762">
    <property type="entry name" value="GH16_2"/>
    <property type="match status" value="1"/>
</dbReference>
<dbReference type="Proteomes" id="UP001162156">
    <property type="component" value="Unassembled WGS sequence"/>
</dbReference>
<evidence type="ECO:0000313" key="5">
    <source>
        <dbReference type="Proteomes" id="UP001162156"/>
    </source>
</evidence>
<keyword evidence="5" id="KW-1185">Reference proteome</keyword>
<protein>
    <recommendedName>
        <fullName evidence="3">GH16 domain-containing protein</fullName>
    </recommendedName>
</protein>
<dbReference type="Pfam" id="PF00722">
    <property type="entry name" value="Glyco_hydro_16"/>
    <property type="match status" value="1"/>
</dbReference>
<keyword evidence="2" id="KW-0732">Signal</keyword>
<accession>A0AAV8Y354</accession>
<dbReference type="InterPro" id="IPR050546">
    <property type="entry name" value="Glycosyl_Hydrlase_16"/>
</dbReference>
<evidence type="ECO:0000256" key="1">
    <source>
        <dbReference type="ARBA" id="ARBA00006865"/>
    </source>
</evidence>
<dbReference type="AlphaFoldDB" id="A0AAV8Y354"/>
<organism evidence="4 5">
    <name type="scientific">Rhamnusium bicolor</name>
    <dbReference type="NCBI Taxonomy" id="1586634"/>
    <lineage>
        <taxon>Eukaryota</taxon>
        <taxon>Metazoa</taxon>
        <taxon>Ecdysozoa</taxon>
        <taxon>Arthropoda</taxon>
        <taxon>Hexapoda</taxon>
        <taxon>Insecta</taxon>
        <taxon>Pterygota</taxon>
        <taxon>Neoptera</taxon>
        <taxon>Endopterygota</taxon>
        <taxon>Coleoptera</taxon>
        <taxon>Polyphaga</taxon>
        <taxon>Cucujiformia</taxon>
        <taxon>Chrysomeloidea</taxon>
        <taxon>Cerambycidae</taxon>
        <taxon>Lepturinae</taxon>
        <taxon>Rhagiini</taxon>
        <taxon>Rhamnusium</taxon>
    </lineage>
</organism>
<feature type="chain" id="PRO_5043687153" description="GH16 domain-containing protein" evidence="2">
    <location>
        <begin position="19"/>
        <end position="294"/>
    </location>
</feature>
<dbReference type="GO" id="GO:0005975">
    <property type="term" value="P:carbohydrate metabolic process"/>
    <property type="evidence" value="ECO:0007669"/>
    <property type="project" value="InterPro"/>
</dbReference>
<evidence type="ECO:0000259" key="3">
    <source>
        <dbReference type="PROSITE" id="PS51762"/>
    </source>
</evidence>
<comment type="similarity">
    <text evidence="1">Belongs to the glycosyl hydrolase 16 family.</text>
</comment>
<dbReference type="Gene3D" id="2.60.120.200">
    <property type="match status" value="2"/>
</dbReference>
<feature type="domain" description="GH16" evidence="3">
    <location>
        <begin position="13"/>
        <end position="294"/>
    </location>
</feature>
<sequence>MLNILLTALLIFVSGNQAPSGQICPGDLIFEDTFDELNLKKWQHELTLGGGGNWEFELYSNNRTNSYVQDGILHIKPTLLADETGEDFLYHGTLDINGGTPVDQCTNAQWYGCERTGGPDGILNPIKSARVRTVDSFSFKYGRVDVRAKLPGGDWLWPVDSTLHFGPNYNYNRYEYAHFEKNNAGGYDTNFHTYGMLWSQIVCSFYVDEEVIGTVTPPAGGFGNWSFIFILNLAVGGVNYFPDNANNPGGKPWLNDSPKASTDFWEGRDQWLPTWHLGTDDSHLQVDHIRVWAL</sequence>
<dbReference type="GO" id="GO:0004553">
    <property type="term" value="F:hydrolase activity, hydrolyzing O-glycosyl compounds"/>
    <property type="evidence" value="ECO:0007669"/>
    <property type="project" value="InterPro"/>
</dbReference>
<dbReference type="PANTHER" id="PTHR10963:SF55">
    <property type="entry name" value="GLYCOSIDE HYDROLASE FAMILY 16 PROTEIN"/>
    <property type="match status" value="1"/>
</dbReference>
<comment type="caution">
    <text evidence="4">The sequence shown here is derived from an EMBL/GenBank/DDBJ whole genome shotgun (WGS) entry which is preliminary data.</text>
</comment>
<proteinExistence type="inferred from homology"/>
<evidence type="ECO:0000256" key="2">
    <source>
        <dbReference type="SAM" id="SignalP"/>
    </source>
</evidence>